<comment type="catalytic activity">
    <reaction evidence="8">
        <text>L-seryl-[protein] + ATP = O-phospho-L-seryl-[protein] + ADP + H(+)</text>
        <dbReference type="Rhea" id="RHEA:17989"/>
        <dbReference type="Rhea" id="RHEA-COMP:9863"/>
        <dbReference type="Rhea" id="RHEA-COMP:11604"/>
        <dbReference type="ChEBI" id="CHEBI:15378"/>
        <dbReference type="ChEBI" id="CHEBI:29999"/>
        <dbReference type="ChEBI" id="CHEBI:30616"/>
        <dbReference type="ChEBI" id="CHEBI:83421"/>
        <dbReference type="ChEBI" id="CHEBI:456216"/>
        <dbReference type="EC" id="2.7.11.1"/>
    </reaction>
</comment>
<feature type="region of interest" description="Disordered" evidence="9">
    <location>
        <begin position="566"/>
        <end position="586"/>
    </location>
</feature>
<evidence type="ECO:0000256" key="4">
    <source>
        <dbReference type="ARBA" id="ARBA00022741"/>
    </source>
</evidence>
<evidence type="ECO:0000256" key="6">
    <source>
        <dbReference type="ARBA" id="ARBA00022840"/>
    </source>
</evidence>
<name>A0A0N4ZC75_PARTI</name>
<keyword evidence="6" id="KW-0067">ATP-binding</keyword>
<sequence>MPLGSLFGGSSGSSLKPQPLSNEKKEKSSSLKSGLIFNADIKKSTSSGKKSTIKLNKMSLTIEKKIAEGGFAIVYLVHDKSHKYYALKRQLIRDDNAKLESCKREANILKTFSGHKNIAKYVTHLITQNKAGISEYMLLTSYYSSSVFQLMNERLKNSQTLRLTEIFNIFEDICKAVYALHTADPPIIHRDLKIENILIDNSNRNQQRPIYVLCDFGSCTKELLSPKTHGLNYVIEEIEKNTTLSYRAPEMIDLYEDDPIGLPSDIWALGVLLYKLCYFQLPFAESSLAIQNGHFSFPENNWIPESLKALISICLTTKSNLRPDIYQVASLILEISGQSCYLKNHLNSTKLPLDVIIVNYRKRFNATNITETDNKNVSESLNNTKTEKNTITIDKISNSIIDTECRKVVNILSSGSTTINPRLRPRPSAMNQKLQLTTNSTTLSNDFSQTDSKSTPSADENFADFESYQESLSARNVVSNTSLVKSPNSDSLLRASAFKPYSTIKSAMTSSIGSNSSVSERSNEAWESSINTIDPFKSAPFIKNNNVIVGKEMNDQDFGKQLDQLRRNSQKNSAESSNSGFELEPYEKHMIETDPFGYAPFTPVKELNKT</sequence>
<evidence type="ECO:0000256" key="1">
    <source>
        <dbReference type="ARBA" id="ARBA00012513"/>
    </source>
</evidence>
<proteinExistence type="predicted"/>
<accession>A0A0N4ZC75</accession>
<dbReference type="PANTHER" id="PTHR22967:SF57">
    <property type="entry name" value="AUXILIN, ISOFORM A-RELATED"/>
    <property type="match status" value="1"/>
</dbReference>
<evidence type="ECO:0000256" key="5">
    <source>
        <dbReference type="ARBA" id="ARBA00022777"/>
    </source>
</evidence>
<dbReference type="EC" id="2.7.11.1" evidence="1"/>
<dbReference type="InterPro" id="IPR000719">
    <property type="entry name" value="Prot_kinase_dom"/>
</dbReference>
<dbReference type="GO" id="GO:0045747">
    <property type="term" value="P:positive regulation of Notch signaling pathway"/>
    <property type="evidence" value="ECO:0007669"/>
    <property type="project" value="TreeGrafter"/>
</dbReference>
<organism evidence="11 12">
    <name type="scientific">Parastrongyloides trichosuri</name>
    <name type="common">Possum-specific nematode worm</name>
    <dbReference type="NCBI Taxonomy" id="131310"/>
    <lineage>
        <taxon>Eukaryota</taxon>
        <taxon>Metazoa</taxon>
        <taxon>Ecdysozoa</taxon>
        <taxon>Nematoda</taxon>
        <taxon>Chromadorea</taxon>
        <taxon>Rhabditida</taxon>
        <taxon>Tylenchina</taxon>
        <taxon>Panagrolaimomorpha</taxon>
        <taxon>Strongyloidoidea</taxon>
        <taxon>Strongyloididae</taxon>
        <taxon>Parastrongyloides</taxon>
    </lineage>
</organism>
<dbReference type="PANTHER" id="PTHR22967">
    <property type="entry name" value="SERINE/THREONINE PROTEIN KINASE"/>
    <property type="match status" value="1"/>
</dbReference>
<evidence type="ECO:0000256" key="7">
    <source>
        <dbReference type="ARBA" id="ARBA00047899"/>
    </source>
</evidence>
<dbReference type="Pfam" id="PF00069">
    <property type="entry name" value="Pkinase"/>
    <property type="match status" value="1"/>
</dbReference>
<feature type="compositionally biased region" description="Polar residues" evidence="9">
    <location>
        <begin position="446"/>
        <end position="458"/>
    </location>
</feature>
<dbReference type="GO" id="GO:0005737">
    <property type="term" value="C:cytoplasm"/>
    <property type="evidence" value="ECO:0007669"/>
    <property type="project" value="TreeGrafter"/>
</dbReference>
<dbReference type="InterPro" id="IPR011009">
    <property type="entry name" value="Kinase-like_dom_sf"/>
</dbReference>
<reference evidence="12" key="1">
    <citation type="submission" date="2017-02" db="UniProtKB">
        <authorList>
            <consortium name="WormBaseParasite"/>
        </authorList>
    </citation>
    <scope>IDENTIFICATION</scope>
</reference>
<evidence type="ECO:0000256" key="9">
    <source>
        <dbReference type="SAM" id="MobiDB-lite"/>
    </source>
</evidence>
<dbReference type="AlphaFoldDB" id="A0A0N4ZC75"/>
<feature type="region of interest" description="Disordered" evidence="9">
    <location>
        <begin position="437"/>
        <end position="459"/>
    </location>
</feature>
<protein>
    <recommendedName>
        <fullName evidence="1">non-specific serine/threonine protein kinase</fullName>
        <ecNumber evidence="1">2.7.11.1</ecNumber>
    </recommendedName>
</protein>
<dbReference type="SMART" id="SM00220">
    <property type="entry name" value="S_TKc"/>
    <property type="match status" value="1"/>
</dbReference>
<feature type="compositionally biased region" description="Gly residues" evidence="9">
    <location>
        <begin position="1"/>
        <end position="11"/>
    </location>
</feature>
<keyword evidence="4" id="KW-0547">Nucleotide-binding</keyword>
<dbReference type="Gene3D" id="1.10.510.10">
    <property type="entry name" value="Transferase(Phosphotransferase) domain 1"/>
    <property type="match status" value="1"/>
</dbReference>
<dbReference type="GO" id="GO:0035612">
    <property type="term" value="F:AP-2 adaptor complex binding"/>
    <property type="evidence" value="ECO:0007669"/>
    <property type="project" value="TreeGrafter"/>
</dbReference>
<feature type="compositionally biased region" description="Polar residues" evidence="9">
    <location>
        <begin position="570"/>
        <end position="580"/>
    </location>
</feature>
<feature type="domain" description="Protein kinase" evidence="10">
    <location>
        <begin position="60"/>
        <end position="342"/>
    </location>
</feature>
<evidence type="ECO:0000256" key="8">
    <source>
        <dbReference type="ARBA" id="ARBA00048679"/>
    </source>
</evidence>
<dbReference type="PROSITE" id="PS50011">
    <property type="entry name" value="PROTEIN_KINASE_DOM"/>
    <property type="match status" value="1"/>
</dbReference>
<dbReference type="InterPro" id="IPR008271">
    <property type="entry name" value="Ser/Thr_kinase_AS"/>
</dbReference>
<feature type="region of interest" description="Disordered" evidence="9">
    <location>
        <begin position="1"/>
        <end position="27"/>
    </location>
</feature>
<dbReference type="WBParaSite" id="PTRK_0000513000.1">
    <property type="protein sequence ID" value="PTRK_0000513000.1"/>
    <property type="gene ID" value="PTRK_0000513000"/>
</dbReference>
<dbReference type="Proteomes" id="UP000038045">
    <property type="component" value="Unplaced"/>
</dbReference>
<evidence type="ECO:0000256" key="3">
    <source>
        <dbReference type="ARBA" id="ARBA00022679"/>
    </source>
</evidence>
<evidence type="ECO:0000256" key="2">
    <source>
        <dbReference type="ARBA" id="ARBA00022527"/>
    </source>
</evidence>
<dbReference type="STRING" id="131310.A0A0N4ZC75"/>
<comment type="catalytic activity">
    <reaction evidence="7">
        <text>L-threonyl-[protein] + ATP = O-phospho-L-threonyl-[protein] + ADP + H(+)</text>
        <dbReference type="Rhea" id="RHEA:46608"/>
        <dbReference type="Rhea" id="RHEA-COMP:11060"/>
        <dbReference type="Rhea" id="RHEA-COMP:11605"/>
        <dbReference type="ChEBI" id="CHEBI:15378"/>
        <dbReference type="ChEBI" id="CHEBI:30013"/>
        <dbReference type="ChEBI" id="CHEBI:30616"/>
        <dbReference type="ChEBI" id="CHEBI:61977"/>
        <dbReference type="ChEBI" id="CHEBI:456216"/>
        <dbReference type="EC" id="2.7.11.1"/>
    </reaction>
</comment>
<keyword evidence="2" id="KW-0723">Serine/threonine-protein kinase</keyword>
<keyword evidence="11" id="KW-1185">Reference proteome</keyword>
<dbReference type="SUPFAM" id="SSF56112">
    <property type="entry name" value="Protein kinase-like (PK-like)"/>
    <property type="match status" value="1"/>
</dbReference>
<dbReference type="PROSITE" id="PS00108">
    <property type="entry name" value="PROTEIN_KINASE_ST"/>
    <property type="match status" value="1"/>
</dbReference>
<keyword evidence="3" id="KW-0808">Transferase</keyword>
<dbReference type="GO" id="GO:0004674">
    <property type="term" value="F:protein serine/threonine kinase activity"/>
    <property type="evidence" value="ECO:0007669"/>
    <property type="project" value="UniProtKB-KW"/>
</dbReference>
<evidence type="ECO:0000313" key="12">
    <source>
        <dbReference type="WBParaSite" id="PTRK_0000513000.1"/>
    </source>
</evidence>
<keyword evidence="5" id="KW-0418">Kinase</keyword>
<evidence type="ECO:0000313" key="11">
    <source>
        <dbReference type="Proteomes" id="UP000038045"/>
    </source>
</evidence>
<dbReference type="GO" id="GO:2000369">
    <property type="term" value="P:regulation of clathrin-dependent endocytosis"/>
    <property type="evidence" value="ECO:0007669"/>
    <property type="project" value="TreeGrafter"/>
</dbReference>
<evidence type="ECO:0000259" key="10">
    <source>
        <dbReference type="PROSITE" id="PS50011"/>
    </source>
</evidence>
<dbReference type="GO" id="GO:0005524">
    <property type="term" value="F:ATP binding"/>
    <property type="evidence" value="ECO:0007669"/>
    <property type="project" value="UniProtKB-KW"/>
</dbReference>